<dbReference type="GO" id="GO:0020037">
    <property type="term" value="F:heme binding"/>
    <property type="evidence" value="ECO:0007669"/>
    <property type="project" value="InterPro"/>
</dbReference>
<evidence type="ECO:0000256" key="2">
    <source>
        <dbReference type="ARBA" id="ARBA00022723"/>
    </source>
</evidence>
<evidence type="ECO:0000313" key="6">
    <source>
        <dbReference type="EMBL" id="PNY82467.1"/>
    </source>
</evidence>
<evidence type="ECO:0000256" key="3">
    <source>
        <dbReference type="ARBA" id="ARBA00023004"/>
    </source>
</evidence>
<dbReference type="AlphaFoldDB" id="A0A2K3V108"/>
<dbReference type="InterPro" id="IPR009056">
    <property type="entry name" value="Cyt_c-like_dom"/>
</dbReference>
<organism evidence="6 7">
    <name type="scientific">Deinococcus koreensis</name>
    <dbReference type="NCBI Taxonomy" id="2054903"/>
    <lineage>
        <taxon>Bacteria</taxon>
        <taxon>Thermotogati</taxon>
        <taxon>Deinococcota</taxon>
        <taxon>Deinococci</taxon>
        <taxon>Deinococcales</taxon>
        <taxon>Deinococcaceae</taxon>
        <taxon>Deinococcus</taxon>
    </lineage>
</organism>
<accession>A0A2K3V108</accession>
<evidence type="ECO:0000256" key="4">
    <source>
        <dbReference type="PROSITE-ProRule" id="PRU00433"/>
    </source>
</evidence>
<keyword evidence="7" id="KW-1185">Reference proteome</keyword>
<dbReference type="GO" id="GO:0046872">
    <property type="term" value="F:metal ion binding"/>
    <property type="evidence" value="ECO:0007669"/>
    <property type="project" value="UniProtKB-KW"/>
</dbReference>
<dbReference type="Pfam" id="PF13442">
    <property type="entry name" value="Cytochrome_CBB3"/>
    <property type="match status" value="2"/>
</dbReference>
<dbReference type="PROSITE" id="PS51007">
    <property type="entry name" value="CYTC"/>
    <property type="match status" value="2"/>
</dbReference>
<dbReference type="InterPro" id="IPR036909">
    <property type="entry name" value="Cyt_c-like_dom_sf"/>
</dbReference>
<evidence type="ECO:0000313" key="7">
    <source>
        <dbReference type="Proteomes" id="UP000236379"/>
    </source>
</evidence>
<gene>
    <name evidence="6" type="ORF">CVO96_14915</name>
</gene>
<dbReference type="PANTHER" id="PTHR35008">
    <property type="entry name" value="BLL4482 PROTEIN-RELATED"/>
    <property type="match status" value="1"/>
</dbReference>
<evidence type="ECO:0000259" key="5">
    <source>
        <dbReference type="PROSITE" id="PS51007"/>
    </source>
</evidence>
<comment type="caution">
    <text evidence="6">The sequence shown here is derived from an EMBL/GenBank/DDBJ whole genome shotgun (WGS) entry which is preliminary data.</text>
</comment>
<sequence length="244" mass="24637">MRTLTNNALAGGLLGVGLGGVFLVALATPATSAAADPLATQVKSGAAVYAKSCQGCHGDKLQGVRGPALLGAGLLAKYAGGTHTLADLHTKVSKTMPKNAPASLKPQQYLDVVAFLFDRNGVALPKTGLTRASLTQPAVKAAAATPRATQVQAGAAVFASSCQGCHGATLQGGRAPELLGTDFISKWTTAGELHGLVSKAMPMNAPGTLSEQQYLDVVAFLLDRNKVAGGPAALSAKDLATPLK</sequence>
<evidence type="ECO:0000256" key="1">
    <source>
        <dbReference type="ARBA" id="ARBA00022617"/>
    </source>
</evidence>
<dbReference type="OrthoDB" id="9779283at2"/>
<name>A0A2K3V108_9DEIO</name>
<dbReference type="Gene3D" id="1.10.760.10">
    <property type="entry name" value="Cytochrome c-like domain"/>
    <property type="match status" value="2"/>
</dbReference>
<dbReference type="Proteomes" id="UP000236379">
    <property type="component" value="Unassembled WGS sequence"/>
</dbReference>
<dbReference type="RefSeq" id="WP_103312899.1">
    <property type="nucleotide sequence ID" value="NZ_PPPD01000001.1"/>
</dbReference>
<feature type="domain" description="Cytochrome c" evidence="5">
    <location>
        <begin position="40"/>
        <end position="120"/>
    </location>
</feature>
<feature type="domain" description="Cytochrome c" evidence="5">
    <location>
        <begin position="149"/>
        <end position="225"/>
    </location>
</feature>
<keyword evidence="2 4" id="KW-0479">Metal-binding</keyword>
<dbReference type="EMBL" id="PPPD01000001">
    <property type="protein sequence ID" value="PNY82467.1"/>
    <property type="molecule type" value="Genomic_DNA"/>
</dbReference>
<reference evidence="6 7" key="1">
    <citation type="submission" date="2018-01" db="EMBL/GenBank/DDBJ databases">
        <title>Deinococcus koreensis sp. nov., a radiation-resistant bacterium isolated from river water.</title>
        <authorList>
            <person name="Choi A."/>
        </authorList>
    </citation>
    <scope>NUCLEOTIDE SEQUENCE [LARGE SCALE GENOMIC DNA]</scope>
    <source>
        <strain evidence="6 7">SJW1-2</strain>
    </source>
</reference>
<dbReference type="GO" id="GO:0009055">
    <property type="term" value="F:electron transfer activity"/>
    <property type="evidence" value="ECO:0007669"/>
    <property type="project" value="InterPro"/>
</dbReference>
<dbReference type="InterPro" id="IPR051459">
    <property type="entry name" value="Cytochrome_c-type_DH"/>
</dbReference>
<proteinExistence type="predicted"/>
<dbReference type="SUPFAM" id="SSF46626">
    <property type="entry name" value="Cytochrome c"/>
    <property type="match status" value="2"/>
</dbReference>
<keyword evidence="3 4" id="KW-0408">Iron</keyword>
<protein>
    <recommendedName>
        <fullName evidence="5">Cytochrome c domain-containing protein</fullName>
    </recommendedName>
</protein>
<dbReference type="PANTHER" id="PTHR35008:SF4">
    <property type="entry name" value="BLL4482 PROTEIN"/>
    <property type="match status" value="1"/>
</dbReference>
<keyword evidence="1 4" id="KW-0349">Heme</keyword>